<evidence type="ECO:0000256" key="7">
    <source>
        <dbReference type="ARBA" id="ARBA00023136"/>
    </source>
</evidence>
<dbReference type="GO" id="GO:0009252">
    <property type="term" value="P:peptidoglycan biosynthetic process"/>
    <property type="evidence" value="ECO:0007669"/>
    <property type="project" value="UniProtKB-UniRule"/>
</dbReference>
<keyword evidence="1 10" id="KW-1003">Cell membrane</keyword>
<dbReference type="GO" id="GO:0071555">
    <property type="term" value="P:cell wall organization"/>
    <property type="evidence" value="ECO:0007669"/>
    <property type="project" value="UniProtKB-KW"/>
</dbReference>
<evidence type="ECO:0000256" key="3">
    <source>
        <dbReference type="ARBA" id="ARBA00022676"/>
    </source>
</evidence>
<dbReference type="EC" id="2.4.1.227" evidence="10"/>
<comment type="function">
    <text evidence="10">Cell wall formation. Catalyzes the transfer of a GlcNAc subunit on undecaprenyl-pyrophosphoryl-MurNAc-pentapeptide (lipid intermediate I) to form undecaprenyl-pyrophosphoryl-MurNAc-(pentapeptide)GlcNAc (lipid intermediate II).</text>
</comment>
<evidence type="ECO:0000256" key="9">
    <source>
        <dbReference type="ARBA" id="ARBA00023316"/>
    </source>
</evidence>
<comment type="caution">
    <text evidence="13">The sequence shown here is derived from an EMBL/GenBank/DDBJ whole genome shotgun (WGS) entry which is preliminary data.</text>
</comment>
<comment type="pathway">
    <text evidence="10">Cell wall biogenesis; peptidoglycan biosynthesis.</text>
</comment>
<feature type="binding site" evidence="10">
    <location>
        <position position="197"/>
    </location>
    <ligand>
        <name>UDP-N-acetyl-alpha-D-glucosamine</name>
        <dbReference type="ChEBI" id="CHEBI:57705"/>
    </ligand>
</feature>
<feature type="binding site" evidence="10">
    <location>
        <begin position="15"/>
        <end position="17"/>
    </location>
    <ligand>
        <name>UDP-N-acetyl-alpha-D-glucosamine</name>
        <dbReference type="ChEBI" id="CHEBI:57705"/>
    </ligand>
</feature>
<dbReference type="GO" id="GO:0050511">
    <property type="term" value="F:undecaprenyldiphospho-muramoylpentapeptide beta-N-acetylglucosaminyltransferase activity"/>
    <property type="evidence" value="ECO:0007669"/>
    <property type="project" value="UniProtKB-UniRule"/>
</dbReference>
<evidence type="ECO:0000313" key="13">
    <source>
        <dbReference type="EMBL" id="NYE84793.1"/>
    </source>
</evidence>
<comment type="subcellular location">
    <subcellularLocation>
        <location evidence="10">Cell membrane</location>
        <topology evidence="10">Peripheral membrane protein</topology>
        <orientation evidence="10">Cytoplasmic side</orientation>
    </subcellularLocation>
</comment>
<dbReference type="GO" id="GO:0008360">
    <property type="term" value="P:regulation of cell shape"/>
    <property type="evidence" value="ECO:0007669"/>
    <property type="project" value="UniProtKB-KW"/>
</dbReference>
<evidence type="ECO:0000259" key="12">
    <source>
        <dbReference type="Pfam" id="PF04101"/>
    </source>
</evidence>
<keyword evidence="4 10" id="KW-0808">Transferase</keyword>
<evidence type="ECO:0000256" key="4">
    <source>
        <dbReference type="ARBA" id="ARBA00022679"/>
    </source>
</evidence>
<keyword evidence="2 10" id="KW-0132">Cell division</keyword>
<feature type="binding site" evidence="10">
    <location>
        <position position="251"/>
    </location>
    <ligand>
        <name>UDP-N-acetyl-alpha-D-glucosamine</name>
        <dbReference type="ChEBI" id="CHEBI:57705"/>
    </ligand>
</feature>
<evidence type="ECO:0000256" key="1">
    <source>
        <dbReference type="ARBA" id="ARBA00022475"/>
    </source>
</evidence>
<evidence type="ECO:0000313" key="14">
    <source>
        <dbReference type="Proteomes" id="UP000542125"/>
    </source>
</evidence>
<sequence>MTAHARTLMVMAGGTGGHIMPGLAVAQDLRARGWNVVWMGHPDGMESRLVPPQGIPLVPLRFSGVRGKGVKTLVKLPFTLLRALGQAFSALGRHKPDVVLGMGGYVALPGGLMAAMRGIPLVLHEQNSVAGMTNKVLARVADQVLTAFPGAFPGKGGNAAVEQVGNPVRPEMTRLAAPADRLAGRTGPLRLLVVGGSLGAQALNDTVPQALARLPADARPTVVHQAGEKHLAALQASYDKAGVTGDCRAFITDMAAAYADADLVICRSGAMTVAEICSAGAAALFVPFPHAVDDHQTTNAKYLSDAQAGWLKPQSALTPEWLAAWLAERTRPELIETATRARAMARPQATARIADICEAAARKEKP</sequence>
<evidence type="ECO:0000256" key="6">
    <source>
        <dbReference type="ARBA" id="ARBA00022984"/>
    </source>
</evidence>
<dbReference type="PANTHER" id="PTHR21015:SF22">
    <property type="entry name" value="GLYCOSYLTRANSFERASE"/>
    <property type="match status" value="1"/>
</dbReference>
<comment type="catalytic activity">
    <reaction evidence="10">
        <text>di-trans,octa-cis-undecaprenyl diphospho-N-acetyl-alpha-D-muramoyl-L-alanyl-D-glutamyl-meso-2,6-diaminopimeloyl-D-alanyl-D-alanine + UDP-N-acetyl-alpha-D-glucosamine = di-trans,octa-cis-undecaprenyl diphospho-[N-acetyl-alpha-D-glucosaminyl-(1-&gt;4)]-N-acetyl-alpha-D-muramoyl-L-alanyl-D-glutamyl-meso-2,6-diaminopimeloyl-D-alanyl-D-alanine + UDP + H(+)</text>
        <dbReference type="Rhea" id="RHEA:31227"/>
        <dbReference type="ChEBI" id="CHEBI:15378"/>
        <dbReference type="ChEBI" id="CHEBI:57705"/>
        <dbReference type="ChEBI" id="CHEBI:58223"/>
        <dbReference type="ChEBI" id="CHEBI:61387"/>
        <dbReference type="ChEBI" id="CHEBI:61388"/>
        <dbReference type="EC" id="2.4.1.227"/>
    </reaction>
</comment>
<name>A0A7Y9LPQ2_9BURK</name>
<keyword evidence="8 10" id="KW-0131">Cell cycle</keyword>
<accession>A0A7Y9LPQ2</accession>
<dbReference type="HAMAP" id="MF_00033">
    <property type="entry name" value="MurG"/>
    <property type="match status" value="1"/>
</dbReference>
<dbReference type="Proteomes" id="UP000542125">
    <property type="component" value="Unassembled WGS sequence"/>
</dbReference>
<dbReference type="InterPro" id="IPR006009">
    <property type="entry name" value="GlcNAc_MurG"/>
</dbReference>
<evidence type="ECO:0000256" key="5">
    <source>
        <dbReference type="ARBA" id="ARBA00022960"/>
    </source>
</evidence>
<feature type="binding site" evidence="10">
    <location>
        <position position="127"/>
    </location>
    <ligand>
        <name>UDP-N-acetyl-alpha-D-glucosamine</name>
        <dbReference type="ChEBI" id="CHEBI:57705"/>
    </ligand>
</feature>
<feature type="domain" description="Glycosyl transferase family 28 C-terminal" evidence="12">
    <location>
        <begin position="191"/>
        <end position="341"/>
    </location>
</feature>
<gene>
    <name evidence="10" type="primary">murG</name>
    <name evidence="13" type="ORF">FHW18_004100</name>
</gene>
<dbReference type="Pfam" id="PF04101">
    <property type="entry name" value="Glyco_tran_28_C"/>
    <property type="match status" value="1"/>
</dbReference>
<organism evidence="13 14">
    <name type="scientific">Pigmentiphaga litoralis</name>
    <dbReference type="NCBI Taxonomy" id="516702"/>
    <lineage>
        <taxon>Bacteria</taxon>
        <taxon>Pseudomonadati</taxon>
        <taxon>Pseudomonadota</taxon>
        <taxon>Betaproteobacteria</taxon>
        <taxon>Burkholderiales</taxon>
        <taxon>Alcaligenaceae</taxon>
        <taxon>Pigmentiphaga</taxon>
    </lineage>
</organism>
<keyword evidence="14" id="KW-1185">Reference proteome</keyword>
<keyword evidence="5 10" id="KW-0133">Cell shape</keyword>
<dbReference type="Pfam" id="PF03033">
    <property type="entry name" value="Glyco_transf_28"/>
    <property type="match status" value="1"/>
</dbReference>
<proteinExistence type="inferred from homology"/>
<comment type="similarity">
    <text evidence="10">Belongs to the glycosyltransferase 28 family. MurG subfamily.</text>
</comment>
<keyword evidence="7 10" id="KW-0472">Membrane</keyword>
<feature type="domain" description="Glycosyltransferase family 28 N-terminal" evidence="11">
    <location>
        <begin position="9"/>
        <end position="145"/>
    </location>
</feature>
<keyword evidence="6 10" id="KW-0573">Peptidoglycan synthesis</keyword>
<feature type="binding site" evidence="10">
    <location>
        <position position="169"/>
    </location>
    <ligand>
        <name>UDP-N-acetyl-alpha-D-glucosamine</name>
        <dbReference type="ChEBI" id="CHEBI:57705"/>
    </ligand>
</feature>
<dbReference type="AlphaFoldDB" id="A0A7Y9LPQ2"/>
<protein>
    <recommendedName>
        <fullName evidence="10">UDP-N-acetylglucosamine--N-acetylmuramyl-(pentapeptide) pyrophosphoryl-undecaprenol N-acetylglucosamine transferase</fullName>
        <ecNumber evidence="10">2.4.1.227</ecNumber>
    </recommendedName>
    <alternativeName>
        <fullName evidence="10">Undecaprenyl-PP-MurNAc-pentapeptide-UDPGlcNAc GlcNAc transferase</fullName>
    </alternativeName>
</protein>
<dbReference type="GO" id="GO:0051301">
    <property type="term" value="P:cell division"/>
    <property type="evidence" value="ECO:0007669"/>
    <property type="project" value="UniProtKB-KW"/>
</dbReference>
<reference evidence="13 14" key="1">
    <citation type="submission" date="2020-07" db="EMBL/GenBank/DDBJ databases">
        <title>Genomic Encyclopedia of Type Strains, Phase IV (KMG-V): Genome sequencing to study the core and pangenomes of soil and plant-associated prokaryotes.</title>
        <authorList>
            <person name="Whitman W."/>
        </authorList>
    </citation>
    <scope>NUCLEOTIDE SEQUENCE [LARGE SCALE GENOMIC DNA]</scope>
    <source>
        <strain evidence="13 14">SAS40</strain>
    </source>
</reference>
<keyword evidence="3 10" id="KW-0328">Glycosyltransferase</keyword>
<dbReference type="UniPathway" id="UPA00219"/>
<dbReference type="SUPFAM" id="SSF53756">
    <property type="entry name" value="UDP-Glycosyltransferase/glycogen phosphorylase"/>
    <property type="match status" value="1"/>
</dbReference>
<evidence type="ECO:0000256" key="10">
    <source>
        <dbReference type="HAMAP-Rule" id="MF_00033"/>
    </source>
</evidence>
<evidence type="ECO:0000256" key="8">
    <source>
        <dbReference type="ARBA" id="ARBA00023306"/>
    </source>
</evidence>
<evidence type="ECO:0000259" key="11">
    <source>
        <dbReference type="Pfam" id="PF03033"/>
    </source>
</evidence>
<comment type="caution">
    <text evidence="10">Lacks conserved residue(s) required for the propagation of feature annotation.</text>
</comment>
<dbReference type="CDD" id="cd03785">
    <property type="entry name" value="GT28_MurG"/>
    <property type="match status" value="1"/>
</dbReference>
<dbReference type="InterPro" id="IPR004276">
    <property type="entry name" value="GlycoTrans_28_N"/>
</dbReference>
<dbReference type="GO" id="GO:0005886">
    <property type="term" value="C:plasma membrane"/>
    <property type="evidence" value="ECO:0007669"/>
    <property type="project" value="UniProtKB-SubCell"/>
</dbReference>
<keyword evidence="9 10" id="KW-0961">Cell wall biogenesis/degradation</keyword>
<dbReference type="Gene3D" id="3.40.50.2000">
    <property type="entry name" value="Glycogen Phosphorylase B"/>
    <property type="match status" value="2"/>
</dbReference>
<dbReference type="NCBIfam" id="TIGR01133">
    <property type="entry name" value="murG"/>
    <property type="match status" value="1"/>
</dbReference>
<feature type="binding site" evidence="10">
    <location>
        <position position="296"/>
    </location>
    <ligand>
        <name>UDP-N-acetyl-alpha-D-glucosamine</name>
        <dbReference type="ChEBI" id="CHEBI:57705"/>
    </ligand>
</feature>
<dbReference type="InterPro" id="IPR007235">
    <property type="entry name" value="Glyco_trans_28_C"/>
</dbReference>
<dbReference type="PANTHER" id="PTHR21015">
    <property type="entry name" value="UDP-N-ACETYLGLUCOSAMINE--N-ACETYLMURAMYL-(PENTAPEPTIDE) PYROPHOSPHORYL-UNDECAPRENOL N-ACETYLGLUCOSAMINE TRANSFERASE 1"/>
    <property type="match status" value="1"/>
</dbReference>
<evidence type="ECO:0000256" key="2">
    <source>
        <dbReference type="ARBA" id="ARBA00022618"/>
    </source>
</evidence>
<dbReference type="GO" id="GO:0005975">
    <property type="term" value="P:carbohydrate metabolic process"/>
    <property type="evidence" value="ECO:0007669"/>
    <property type="project" value="InterPro"/>
</dbReference>
<dbReference type="EMBL" id="JACBYR010000002">
    <property type="protein sequence ID" value="NYE84793.1"/>
    <property type="molecule type" value="Genomic_DNA"/>
</dbReference>